<name>A0A1I0FHP9_9BACT</name>
<accession>A0A1I0FHP9</accession>
<dbReference type="AlphaFoldDB" id="A0A1I0FHP9"/>
<evidence type="ECO:0000313" key="1">
    <source>
        <dbReference type="EMBL" id="SET57047.1"/>
    </source>
</evidence>
<evidence type="ECO:0000313" key="2">
    <source>
        <dbReference type="Proteomes" id="UP000198697"/>
    </source>
</evidence>
<keyword evidence="2" id="KW-1185">Reference proteome</keyword>
<reference evidence="2" key="1">
    <citation type="submission" date="2016-10" db="EMBL/GenBank/DDBJ databases">
        <authorList>
            <person name="Varghese N."/>
            <person name="Submissions S."/>
        </authorList>
    </citation>
    <scope>NUCLEOTIDE SEQUENCE [LARGE SCALE GENOMIC DNA]</scope>
    <source>
        <strain evidence="2">DSM 15310</strain>
    </source>
</reference>
<protein>
    <submittedName>
        <fullName evidence="1">Uncharacterized protein</fullName>
    </submittedName>
</protein>
<dbReference type="EMBL" id="FOHS01000002">
    <property type="protein sequence ID" value="SET57047.1"/>
    <property type="molecule type" value="Genomic_DNA"/>
</dbReference>
<organism evidence="1 2">
    <name type="scientific">Hymenobacter actinosclerus</name>
    <dbReference type="NCBI Taxonomy" id="82805"/>
    <lineage>
        <taxon>Bacteria</taxon>
        <taxon>Pseudomonadati</taxon>
        <taxon>Bacteroidota</taxon>
        <taxon>Cytophagia</taxon>
        <taxon>Cytophagales</taxon>
        <taxon>Hymenobacteraceae</taxon>
        <taxon>Hymenobacter</taxon>
    </lineage>
</organism>
<proteinExistence type="predicted"/>
<dbReference type="Proteomes" id="UP000198697">
    <property type="component" value="Unassembled WGS sequence"/>
</dbReference>
<sequence>MYNMRRYWVDIRHEPYALYVFTSKPKQIDKKFSDLYNLVMCNNVVEFGSEHNSTSWLESKLVQLWTHDWRNSTLLLLLLGAVSAYRLGRGWRGN</sequence>
<gene>
    <name evidence="1" type="ORF">SAMN04487998_2253</name>
</gene>